<dbReference type="RefSeq" id="WP_149075058.1">
    <property type="nucleotide sequence ID" value="NZ_CP043329.1"/>
</dbReference>
<feature type="domain" description="DinB-like" evidence="1">
    <location>
        <begin position="11"/>
        <end position="164"/>
    </location>
</feature>
<dbReference type="AlphaFoldDB" id="A0A5C0VM11"/>
<dbReference type="KEGG" id="pej:FYC62_11775"/>
<dbReference type="InterPro" id="IPR034660">
    <property type="entry name" value="DinB/YfiT-like"/>
</dbReference>
<keyword evidence="3" id="KW-1185">Reference proteome</keyword>
<gene>
    <name evidence="2" type="ORF">FYC62_11775</name>
</gene>
<sequence length="164" mass="19064">MSVRANFKSLHKLLDYYLAYLKAIHEDDFFAKPEANVWSVSEVYSHVIWVNKTAAIATENCLNRTAHIKTNKPDWRVRLILFFGVFPPGKIKAPEAVAAKVERISLEDAANQIINLKRKLPALEADFKNFDTHYKIKHPRLGYLDAKNWLRFMVVHTKHHVKQL</sequence>
<name>A0A5C0VM11_9SPHI</name>
<dbReference type="InterPro" id="IPR024775">
    <property type="entry name" value="DinB-like"/>
</dbReference>
<evidence type="ECO:0000313" key="3">
    <source>
        <dbReference type="Proteomes" id="UP000323653"/>
    </source>
</evidence>
<accession>A0A5C0VM11</accession>
<evidence type="ECO:0000313" key="2">
    <source>
        <dbReference type="EMBL" id="QEK52240.1"/>
    </source>
</evidence>
<evidence type="ECO:0000259" key="1">
    <source>
        <dbReference type="Pfam" id="PF12867"/>
    </source>
</evidence>
<organism evidence="2 3">
    <name type="scientific">Pedobacter aquae</name>
    <dbReference type="NCBI Taxonomy" id="2605747"/>
    <lineage>
        <taxon>Bacteria</taxon>
        <taxon>Pseudomonadati</taxon>
        <taxon>Bacteroidota</taxon>
        <taxon>Sphingobacteriia</taxon>
        <taxon>Sphingobacteriales</taxon>
        <taxon>Sphingobacteriaceae</taxon>
        <taxon>Pedobacter</taxon>
    </lineage>
</organism>
<proteinExistence type="predicted"/>
<reference evidence="2 3" key="1">
    <citation type="submission" date="2019-08" db="EMBL/GenBank/DDBJ databases">
        <title>Pedobacter sp. nov., isolated from Han river, South Korea.</title>
        <authorList>
            <person name="Lee D.-H."/>
            <person name="Kim Y.-S."/>
            <person name="Hwang E.-M."/>
            <person name="Le Tran T.C."/>
            <person name="Cha C.-J."/>
        </authorList>
    </citation>
    <scope>NUCLEOTIDE SEQUENCE [LARGE SCALE GENOMIC DNA]</scope>
    <source>
        <strain evidence="2 3">CJ43</strain>
    </source>
</reference>
<protein>
    <submittedName>
        <fullName evidence="2">DinB family protein</fullName>
    </submittedName>
</protein>
<dbReference type="Proteomes" id="UP000323653">
    <property type="component" value="Chromosome"/>
</dbReference>
<dbReference type="EMBL" id="CP043329">
    <property type="protein sequence ID" value="QEK52240.1"/>
    <property type="molecule type" value="Genomic_DNA"/>
</dbReference>
<dbReference type="Pfam" id="PF12867">
    <property type="entry name" value="DinB_2"/>
    <property type="match status" value="1"/>
</dbReference>
<dbReference type="SUPFAM" id="SSF109854">
    <property type="entry name" value="DinB/YfiT-like putative metalloenzymes"/>
    <property type="match status" value="1"/>
</dbReference>
<dbReference type="Gene3D" id="1.20.120.450">
    <property type="entry name" value="dinb family like domain"/>
    <property type="match status" value="1"/>
</dbReference>